<evidence type="ECO:0000313" key="1">
    <source>
        <dbReference type="EMBL" id="KAF6224015.1"/>
    </source>
</evidence>
<gene>
    <name evidence="1" type="ORF">HO133_010589</name>
</gene>
<dbReference type="RefSeq" id="XP_037153075.1">
    <property type="nucleotide sequence ID" value="XM_037301441.1"/>
</dbReference>
<dbReference type="EMBL" id="JACCJB010000009">
    <property type="protein sequence ID" value="KAF6224015.1"/>
    <property type="molecule type" value="Genomic_DNA"/>
</dbReference>
<accession>A0A8H6FD68</accession>
<dbReference type="GeneID" id="59338979"/>
<reference evidence="1 2" key="1">
    <citation type="journal article" date="2020" name="Genomics">
        <title>Complete, high-quality genomes from long-read metagenomic sequencing of two wolf lichen thalli reveals enigmatic genome architecture.</title>
        <authorList>
            <person name="McKenzie S.K."/>
            <person name="Walston R.F."/>
            <person name="Allen J.L."/>
        </authorList>
    </citation>
    <scope>NUCLEOTIDE SEQUENCE [LARGE SCALE GENOMIC DNA]</scope>
    <source>
        <strain evidence="1">WasteWater1</strain>
    </source>
</reference>
<protein>
    <submittedName>
        <fullName evidence="1">Uncharacterized protein</fullName>
    </submittedName>
</protein>
<keyword evidence="2" id="KW-1185">Reference proteome</keyword>
<name>A0A8H6FD68_9LECA</name>
<evidence type="ECO:0000313" key="2">
    <source>
        <dbReference type="Proteomes" id="UP000593566"/>
    </source>
</evidence>
<sequence length="366" mass="39482">MTFHFSTCRRTRDASRAHVAVSGSGIQHTSASTNPIHEHLDRRYYSPLSSPGGTQGVLGTLTYGHAPWISGSSSVGTSPVSSQGSVSSNMHSTSSLDTLTTCHRYAIQEVKFEILVQLMDSSLRRMMSDYRPVRPGGVIVSSDAGCPKLAAISPALFSPGYVKVQSTIELHDVADGLIPGGFAAYRVTSHDSTRLQELSLSSYLDHGSTEDSDSSSAIFSSVVEARLWFLTRSKLIDALACRSLKSLSTSGTTDFGLHEMLDESLDDAGDVMLDGDEAPIFDAYGDAMELDEANHLDLFREHSLGGIDDEEEEHLDDDLLWKHSRDEVACDGVETLDNNTASYVHDESNAKLCGAFAFGSGDDVVC</sequence>
<dbReference type="Proteomes" id="UP000593566">
    <property type="component" value="Unassembled WGS sequence"/>
</dbReference>
<proteinExistence type="predicted"/>
<organism evidence="1 2">
    <name type="scientific">Letharia lupina</name>
    <dbReference type="NCBI Taxonomy" id="560253"/>
    <lineage>
        <taxon>Eukaryota</taxon>
        <taxon>Fungi</taxon>
        <taxon>Dikarya</taxon>
        <taxon>Ascomycota</taxon>
        <taxon>Pezizomycotina</taxon>
        <taxon>Lecanoromycetes</taxon>
        <taxon>OSLEUM clade</taxon>
        <taxon>Lecanoromycetidae</taxon>
        <taxon>Lecanorales</taxon>
        <taxon>Lecanorineae</taxon>
        <taxon>Parmeliaceae</taxon>
        <taxon>Letharia</taxon>
    </lineage>
</organism>
<dbReference type="AlphaFoldDB" id="A0A8H6FD68"/>
<comment type="caution">
    <text evidence="1">The sequence shown here is derived from an EMBL/GenBank/DDBJ whole genome shotgun (WGS) entry which is preliminary data.</text>
</comment>